<reference evidence="4 5" key="1">
    <citation type="submission" date="2018-06" db="EMBL/GenBank/DDBJ databases">
        <title>Streptacidiphilus pinicola sp. nov., isolated from pine grove soil.</title>
        <authorList>
            <person name="Roh S.G."/>
            <person name="Park S."/>
            <person name="Kim M.-K."/>
            <person name="Yun B.-R."/>
            <person name="Park J."/>
            <person name="Kim M.J."/>
            <person name="Kim Y.S."/>
            <person name="Kim S.B."/>
        </authorList>
    </citation>
    <scope>NUCLEOTIDE SEQUENCE [LARGE SCALE GENOMIC DNA]</scope>
    <source>
        <strain evidence="4 5">MMS16-CNU450</strain>
    </source>
</reference>
<dbReference type="GO" id="GO:0043531">
    <property type="term" value="F:ADP binding"/>
    <property type="evidence" value="ECO:0007669"/>
    <property type="project" value="InterPro"/>
</dbReference>
<dbReference type="EMBL" id="QKYN01000145">
    <property type="protein sequence ID" value="RAG81661.1"/>
    <property type="molecule type" value="Genomic_DNA"/>
</dbReference>
<protein>
    <submittedName>
        <fullName evidence="4">Transcriptional regulator, SARP family protein</fullName>
    </submittedName>
</protein>
<evidence type="ECO:0000313" key="5">
    <source>
        <dbReference type="Proteomes" id="UP000248889"/>
    </source>
</evidence>
<dbReference type="SUPFAM" id="SSF52540">
    <property type="entry name" value="P-loop containing nucleoside triphosphate hydrolases"/>
    <property type="match status" value="1"/>
</dbReference>
<feature type="compositionally biased region" description="Pro residues" evidence="2">
    <location>
        <begin position="89"/>
        <end position="98"/>
    </location>
</feature>
<evidence type="ECO:0000256" key="2">
    <source>
        <dbReference type="SAM" id="MobiDB-lite"/>
    </source>
</evidence>
<evidence type="ECO:0000256" key="1">
    <source>
        <dbReference type="PROSITE-ProRule" id="PRU00339"/>
    </source>
</evidence>
<evidence type="ECO:0000313" key="4">
    <source>
        <dbReference type="EMBL" id="RAG81661.1"/>
    </source>
</evidence>
<feature type="domain" description="HTH cro/C1-type" evidence="3">
    <location>
        <begin position="10"/>
        <end position="64"/>
    </location>
</feature>
<keyword evidence="1" id="KW-0802">TPR repeat</keyword>
<dbReference type="Pfam" id="PF13424">
    <property type="entry name" value="TPR_12"/>
    <property type="match status" value="2"/>
</dbReference>
<name>A0A2X0IE12_9ACTN</name>
<evidence type="ECO:0000259" key="3">
    <source>
        <dbReference type="PROSITE" id="PS50943"/>
    </source>
</evidence>
<dbReference type="PANTHER" id="PTHR47691">
    <property type="entry name" value="REGULATOR-RELATED"/>
    <property type="match status" value="1"/>
</dbReference>
<dbReference type="InterPro" id="IPR019734">
    <property type="entry name" value="TPR_rpt"/>
</dbReference>
<dbReference type="InterPro" id="IPR027417">
    <property type="entry name" value="P-loop_NTPase"/>
</dbReference>
<dbReference type="Proteomes" id="UP000248889">
    <property type="component" value="Unassembled WGS sequence"/>
</dbReference>
<dbReference type="SMART" id="SM00028">
    <property type="entry name" value="TPR"/>
    <property type="match status" value="5"/>
</dbReference>
<dbReference type="SUPFAM" id="SSF48452">
    <property type="entry name" value="TPR-like"/>
    <property type="match status" value="1"/>
</dbReference>
<dbReference type="AlphaFoldDB" id="A0A2X0IE12"/>
<dbReference type="SMART" id="SM00530">
    <property type="entry name" value="HTH_XRE"/>
    <property type="match status" value="1"/>
</dbReference>
<dbReference type="GO" id="GO:0003677">
    <property type="term" value="F:DNA binding"/>
    <property type="evidence" value="ECO:0007669"/>
    <property type="project" value="InterPro"/>
</dbReference>
<dbReference type="Gene3D" id="1.10.260.40">
    <property type="entry name" value="lambda repressor-like DNA-binding domains"/>
    <property type="match status" value="1"/>
</dbReference>
<feature type="region of interest" description="Disordered" evidence="2">
    <location>
        <begin position="70"/>
        <end position="98"/>
    </location>
</feature>
<dbReference type="Gene3D" id="1.25.40.10">
    <property type="entry name" value="Tetratricopeptide repeat domain"/>
    <property type="match status" value="1"/>
</dbReference>
<dbReference type="OrthoDB" id="581105at2"/>
<dbReference type="SUPFAM" id="SSF47413">
    <property type="entry name" value="lambda repressor-like DNA-binding domains"/>
    <property type="match status" value="1"/>
</dbReference>
<dbReference type="Gene3D" id="3.40.50.300">
    <property type="entry name" value="P-loop containing nucleotide triphosphate hydrolases"/>
    <property type="match status" value="1"/>
</dbReference>
<dbReference type="PROSITE" id="PS50005">
    <property type="entry name" value="TPR"/>
    <property type="match status" value="1"/>
</dbReference>
<proteinExistence type="predicted"/>
<gene>
    <name evidence="4" type="ORF">DN069_31550</name>
</gene>
<sequence length="780" mass="84717">MVAGGFGALLREQRVSMGWSQDELAERSGVSARSIVSLETGRRRPRLSSVVQLADALGVDVGTRSQWLKAARDTPPATPRTPAVGPAPAAAPPPAVGPAPAGPVVPQQLPAAVRHFTGRVRELKELDALLTEQARGGGAVVISAIGGTAGVGKTSLAVHFAHRVAHRFPDGQLFADLRGFDPDSPALDAARVARGFLDALGVPAPRIPADPDGQLALYRSRLAGTSTLIVLDNAREAEQVRPLLPGSDSCLVLVTSRNRLPGLVALDGAVPLALDVLPREEALELLARRLGPEPVMAQTEAAEELIELCARLPLALNIAAARAADHPGTPLGVWADELRGAGARLDLLSAGNDHADVRAVLSWSYRALDPQAARLFRLLGLHPGPHIRPAAAAALAGLPPQRTRRLLESLHHAHLLAAPDRDRYTFHDLLRAYAVEQLADHDSAQEQSEATLRMLDHYLHTTHHAGSLAYADDSAWQPLDPEPPAAGVTPQALTDRGQALAWYRDEQPVLQSITVRAHQAGFDDHAWRLAGTQMPYLLKSGLWQQWQEVGEIALAAAERTADLARQAHAHRWLGQVHRSQGRQPEAHRELRRAYELFSTLGDRTRQGRTQLDIAIAHGEQQAYADALAEGRRALELFEEIDDLSGQALSLNTVGWYLTFLGRPREALPYCRRALELSRRAGNLPAQASIWHSIGFVHHHLGEYQEALAAYPESLSLRRTLGDYFLQAEVHTHIGDSQHALGDTEAARRSWTESLAILERLQHRDADAVRARLENQAGPRE</sequence>
<dbReference type="PANTHER" id="PTHR47691:SF3">
    <property type="entry name" value="HTH-TYPE TRANSCRIPTIONAL REGULATOR RV0890C-RELATED"/>
    <property type="match status" value="1"/>
</dbReference>
<dbReference type="CDD" id="cd00093">
    <property type="entry name" value="HTH_XRE"/>
    <property type="match status" value="1"/>
</dbReference>
<comment type="caution">
    <text evidence="4">The sequence shown here is derived from an EMBL/GenBank/DDBJ whole genome shotgun (WGS) entry which is preliminary data.</text>
</comment>
<organism evidence="4 5">
    <name type="scientific">Streptacidiphilus pinicola</name>
    <dbReference type="NCBI Taxonomy" id="2219663"/>
    <lineage>
        <taxon>Bacteria</taxon>
        <taxon>Bacillati</taxon>
        <taxon>Actinomycetota</taxon>
        <taxon>Actinomycetes</taxon>
        <taxon>Kitasatosporales</taxon>
        <taxon>Streptomycetaceae</taxon>
        <taxon>Streptacidiphilus</taxon>
    </lineage>
</organism>
<dbReference type="InterPro" id="IPR010982">
    <property type="entry name" value="Lambda_DNA-bd_dom_sf"/>
</dbReference>
<dbReference type="InterPro" id="IPR011990">
    <property type="entry name" value="TPR-like_helical_dom_sf"/>
</dbReference>
<keyword evidence="5" id="KW-1185">Reference proteome</keyword>
<accession>A0A2X0IE12</accession>
<feature type="repeat" description="TPR" evidence="1">
    <location>
        <begin position="687"/>
        <end position="720"/>
    </location>
</feature>
<dbReference type="InterPro" id="IPR001387">
    <property type="entry name" value="Cro/C1-type_HTH"/>
</dbReference>
<dbReference type="RefSeq" id="WP_111506660.1">
    <property type="nucleotide sequence ID" value="NZ_QKYN01000145.1"/>
</dbReference>
<dbReference type="Pfam" id="PF01381">
    <property type="entry name" value="HTH_3"/>
    <property type="match status" value="1"/>
</dbReference>
<dbReference type="PROSITE" id="PS50943">
    <property type="entry name" value="HTH_CROC1"/>
    <property type="match status" value="1"/>
</dbReference>
<dbReference type="PRINTS" id="PR00364">
    <property type="entry name" value="DISEASERSIST"/>
</dbReference>